<dbReference type="SUPFAM" id="SSF52047">
    <property type="entry name" value="RNI-like"/>
    <property type="match status" value="1"/>
</dbReference>
<keyword evidence="2" id="KW-1185">Reference proteome</keyword>
<dbReference type="EMBL" id="BQKI01000077">
    <property type="protein sequence ID" value="GJN24671.1"/>
    <property type="molecule type" value="Genomic_DNA"/>
</dbReference>
<protein>
    <submittedName>
        <fullName evidence="1">Uncharacterized protein</fullName>
    </submittedName>
</protein>
<dbReference type="Proteomes" id="UP001054889">
    <property type="component" value="Unassembled WGS sequence"/>
</dbReference>
<reference evidence="1" key="2">
    <citation type="submission" date="2021-12" db="EMBL/GenBank/DDBJ databases">
        <title>Resequencing data analysis of finger millet.</title>
        <authorList>
            <person name="Hatakeyama M."/>
            <person name="Aluri S."/>
            <person name="Balachadran M.T."/>
            <person name="Sivarajan S.R."/>
            <person name="Poveda L."/>
            <person name="Shimizu-Inatsugi R."/>
            <person name="Schlapbach R."/>
            <person name="Sreeman S.M."/>
            <person name="Shimizu K.K."/>
        </authorList>
    </citation>
    <scope>NUCLEOTIDE SEQUENCE</scope>
</reference>
<organism evidence="1 2">
    <name type="scientific">Eleusine coracana subsp. coracana</name>
    <dbReference type="NCBI Taxonomy" id="191504"/>
    <lineage>
        <taxon>Eukaryota</taxon>
        <taxon>Viridiplantae</taxon>
        <taxon>Streptophyta</taxon>
        <taxon>Embryophyta</taxon>
        <taxon>Tracheophyta</taxon>
        <taxon>Spermatophyta</taxon>
        <taxon>Magnoliopsida</taxon>
        <taxon>Liliopsida</taxon>
        <taxon>Poales</taxon>
        <taxon>Poaceae</taxon>
        <taxon>PACMAD clade</taxon>
        <taxon>Chloridoideae</taxon>
        <taxon>Cynodonteae</taxon>
        <taxon>Eleusininae</taxon>
        <taxon>Eleusine</taxon>
    </lineage>
</organism>
<reference evidence="1" key="1">
    <citation type="journal article" date="2018" name="DNA Res.">
        <title>Multiple hybrid de novo genome assembly of finger millet, an orphan allotetraploid crop.</title>
        <authorList>
            <person name="Hatakeyama M."/>
            <person name="Aluri S."/>
            <person name="Balachadran M.T."/>
            <person name="Sivarajan S.R."/>
            <person name="Patrignani A."/>
            <person name="Gruter S."/>
            <person name="Poveda L."/>
            <person name="Shimizu-Inatsugi R."/>
            <person name="Baeten J."/>
            <person name="Francoijs K.J."/>
            <person name="Nataraja K.N."/>
            <person name="Reddy Y.A.N."/>
            <person name="Phadnis S."/>
            <person name="Ravikumar R.L."/>
            <person name="Schlapbach R."/>
            <person name="Sreeman S.M."/>
            <person name="Shimizu K.K."/>
        </authorList>
    </citation>
    <scope>NUCLEOTIDE SEQUENCE</scope>
</reference>
<proteinExistence type="predicted"/>
<accession>A0AAV5EPZ4</accession>
<sequence length="138" mass="16161">MSWGLLVGDQLYDVLCELPSLKTIGIQQKCYVDHELVARNKHRFPELTNLYVACNYETPNVIRFEEGSMAKLETLLFNFTNQEKSIVGIEHLKNLKEVHLWGDKDNHTLCHALEVLKDENKRRSIESKNQFQIVVRYQ</sequence>
<evidence type="ECO:0000313" key="1">
    <source>
        <dbReference type="EMBL" id="GJN24671.1"/>
    </source>
</evidence>
<evidence type="ECO:0000313" key="2">
    <source>
        <dbReference type="Proteomes" id="UP001054889"/>
    </source>
</evidence>
<gene>
    <name evidence="1" type="primary">gb12425</name>
    <name evidence="1" type="ORF">PR202_gb12425</name>
</gene>
<dbReference type="AlphaFoldDB" id="A0AAV5EPZ4"/>
<comment type="caution">
    <text evidence="1">The sequence shown here is derived from an EMBL/GenBank/DDBJ whole genome shotgun (WGS) entry which is preliminary data.</text>
</comment>
<name>A0AAV5EPZ4_ELECO</name>